<dbReference type="NCBIfam" id="NF000592">
    <property type="entry name" value="PRK00013.1"/>
    <property type="match status" value="1"/>
</dbReference>
<feature type="binding site" evidence="7">
    <location>
        <position position="413"/>
    </location>
    <ligand>
        <name>ATP</name>
        <dbReference type="ChEBI" id="CHEBI:30616"/>
    </ligand>
</feature>
<dbReference type="GO" id="GO:0016853">
    <property type="term" value="F:isomerase activity"/>
    <property type="evidence" value="ECO:0007669"/>
    <property type="project" value="UniProtKB-KW"/>
</dbReference>
<dbReference type="SUPFAM" id="SSF48592">
    <property type="entry name" value="GroEL equatorial domain-like"/>
    <property type="match status" value="2"/>
</dbReference>
<dbReference type="NCBIfam" id="NF009488">
    <property type="entry name" value="PRK12850.1"/>
    <property type="match status" value="1"/>
</dbReference>
<dbReference type="EC" id="5.6.1.7" evidence="7"/>
<dbReference type="InterPro" id="IPR018370">
    <property type="entry name" value="Chaperonin_Cpn60_CS"/>
</dbReference>
<organism evidence="11 12">
    <name type="scientific">Tychonema bourrellyi FEM_GT703</name>
    <dbReference type="NCBI Taxonomy" id="2040638"/>
    <lineage>
        <taxon>Bacteria</taxon>
        <taxon>Bacillati</taxon>
        <taxon>Cyanobacteriota</taxon>
        <taxon>Cyanophyceae</taxon>
        <taxon>Oscillatoriophycideae</taxon>
        <taxon>Oscillatoriales</taxon>
        <taxon>Microcoleaceae</taxon>
        <taxon>Tychonema</taxon>
    </lineage>
</organism>
<feature type="binding site" evidence="7">
    <location>
        <begin position="479"/>
        <end position="481"/>
    </location>
    <ligand>
        <name>ATP</name>
        <dbReference type="ChEBI" id="CHEBI:30616"/>
    </ligand>
</feature>
<dbReference type="Proteomes" id="UP000226442">
    <property type="component" value="Unassembled WGS sequence"/>
</dbReference>
<keyword evidence="2 7" id="KW-0963">Cytoplasm</keyword>
<dbReference type="InterPro" id="IPR027410">
    <property type="entry name" value="TCP-1-like_intermed_sf"/>
</dbReference>
<dbReference type="NCBIfam" id="NF009489">
    <property type="entry name" value="PRK12851.1"/>
    <property type="match status" value="1"/>
</dbReference>
<dbReference type="Gene3D" id="3.30.260.10">
    <property type="entry name" value="TCP-1-like chaperonin intermediate domain"/>
    <property type="match status" value="1"/>
</dbReference>
<proteinExistence type="inferred from homology"/>
<dbReference type="InterPro" id="IPR027409">
    <property type="entry name" value="GroEL-like_apical_dom_sf"/>
</dbReference>
<comment type="subunit">
    <text evidence="7 9">Forms a cylinder of 14 subunits composed of two heptameric rings stacked back-to-back. Interacts with the co-chaperonin GroES.</text>
</comment>
<feature type="region of interest" description="Disordered" evidence="10">
    <location>
        <begin position="526"/>
        <end position="546"/>
    </location>
</feature>
<evidence type="ECO:0000256" key="3">
    <source>
        <dbReference type="ARBA" id="ARBA00022741"/>
    </source>
</evidence>
<dbReference type="Gene3D" id="1.10.560.10">
    <property type="entry name" value="GroEL-like equatorial domain"/>
    <property type="match status" value="1"/>
</dbReference>
<keyword evidence="3 7" id="KW-0547">Nucleotide-binding</keyword>
<dbReference type="GO" id="GO:0042026">
    <property type="term" value="P:protein refolding"/>
    <property type="evidence" value="ECO:0007669"/>
    <property type="project" value="UniProtKB-UniRule"/>
</dbReference>
<dbReference type="GO" id="GO:0051082">
    <property type="term" value="F:unfolded protein binding"/>
    <property type="evidence" value="ECO:0007669"/>
    <property type="project" value="UniProtKB-UniRule"/>
</dbReference>
<feature type="binding site" evidence="7">
    <location>
        <begin position="29"/>
        <end position="32"/>
    </location>
    <ligand>
        <name>ATP</name>
        <dbReference type="ChEBI" id="CHEBI:30616"/>
    </ligand>
</feature>
<dbReference type="SUPFAM" id="SSF52029">
    <property type="entry name" value="GroEL apical domain-like"/>
    <property type="match status" value="1"/>
</dbReference>
<keyword evidence="12" id="KW-1185">Reference proteome</keyword>
<dbReference type="NCBIfam" id="TIGR02348">
    <property type="entry name" value="GroEL"/>
    <property type="match status" value="1"/>
</dbReference>
<dbReference type="EMBL" id="NXIB02000120">
    <property type="protein sequence ID" value="PHX54149.1"/>
    <property type="molecule type" value="Genomic_DNA"/>
</dbReference>
<evidence type="ECO:0000256" key="4">
    <source>
        <dbReference type="ARBA" id="ARBA00022840"/>
    </source>
</evidence>
<dbReference type="InterPro" id="IPR002423">
    <property type="entry name" value="Cpn60/GroEL/TCP-1"/>
</dbReference>
<dbReference type="PANTHER" id="PTHR45633">
    <property type="entry name" value="60 KDA HEAT SHOCK PROTEIN, MITOCHONDRIAL"/>
    <property type="match status" value="1"/>
</dbReference>
<keyword evidence="5 7" id="KW-0143">Chaperone</keyword>
<evidence type="ECO:0000256" key="10">
    <source>
        <dbReference type="SAM" id="MobiDB-lite"/>
    </source>
</evidence>
<feature type="compositionally biased region" description="Gly residues" evidence="10">
    <location>
        <begin position="533"/>
        <end position="546"/>
    </location>
</feature>
<comment type="caution">
    <text evidence="11">The sequence shown here is derived from an EMBL/GenBank/DDBJ whole genome shotgun (WGS) entry which is preliminary data.</text>
</comment>
<dbReference type="Pfam" id="PF00118">
    <property type="entry name" value="Cpn60_TCP1"/>
    <property type="match status" value="1"/>
</dbReference>
<evidence type="ECO:0000256" key="2">
    <source>
        <dbReference type="ARBA" id="ARBA00022490"/>
    </source>
</evidence>
<reference evidence="11" key="1">
    <citation type="submission" date="2017-10" db="EMBL/GenBank/DDBJ databases">
        <title>Draft genome sequence of the planktic cyanobacteria Tychonema bourrellyi isolated from alpine lentic freshwater.</title>
        <authorList>
            <person name="Tett A."/>
            <person name="Armanini F."/>
            <person name="Asnicar F."/>
            <person name="Boscaini A."/>
            <person name="Pasolli E."/>
            <person name="Zolfo M."/>
            <person name="Donati C."/>
            <person name="Salmaso N."/>
            <person name="Segata N."/>
        </authorList>
    </citation>
    <scope>NUCLEOTIDE SEQUENCE</scope>
    <source>
        <strain evidence="11">FEM_GT703</strain>
    </source>
</reference>
<dbReference type="InterPro" id="IPR027413">
    <property type="entry name" value="GROEL-like_equatorial_sf"/>
</dbReference>
<evidence type="ECO:0000256" key="8">
    <source>
        <dbReference type="RuleBase" id="RU000418"/>
    </source>
</evidence>
<evidence type="ECO:0000256" key="1">
    <source>
        <dbReference type="ARBA" id="ARBA00006607"/>
    </source>
</evidence>
<dbReference type="NCBIfam" id="NF009487">
    <property type="entry name" value="PRK12849.1"/>
    <property type="match status" value="1"/>
</dbReference>
<dbReference type="AlphaFoldDB" id="A0A2G4EX91"/>
<comment type="subcellular location">
    <subcellularLocation>
        <location evidence="7">Cytoplasm</location>
    </subcellularLocation>
</comment>
<dbReference type="CDD" id="cd03344">
    <property type="entry name" value="GroEL"/>
    <property type="match status" value="1"/>
</dbReference>
<feature type="binding site" evidence="7">
    <location>
        <begin position="86"/>
        <end position="90"/>
    </location>
    <ligand>
        <name>ATP</name>
        <dbReference type="ChEBI" id="CHEBI:30616"/>
    </ligand>
</feature>
<comment type="function">
    <text evidence="7 9">Together with its co-chaperonin GroES, plays an essential role in assisting protein folding. The GroEL-GroES system forms a nano-cage that allows encapsulation of the non-native substrate proteins and provides a physical environment optimized to promote and accelerate protein folding.</text>
</comment>
<evidence type="ECO:0000256" key="7">
    <source>
        <dbReference type="HAMAP-Rule" id="MF_00600"/>
    </source>
</evidence>
<comment type="caution">
    <text evidence="7">Lacks conserved residue(s) required for the propagation of feature annotation.</text>
</comment>
<evidence type="ECO:0000256" key="9">
    <source>
        <dbReference type="RuleBase" id="RU000419"/>
    </source>
</evidence>
<evidence type="ECO:0000256" key="5">
    <source>
        <dbReference type="ARBA" id="ARBA00023186"/>
    </source>
</evidence>
<keyword evidence="4 7" id="KW-0067">ATP-binding</keyword>
<gene>
    <name evidence="7 11" type="primary">groL</name>
    <name evidence="7" type="synonym">groEL</name>
    <name evidence="11" type="ORF">CP500_017640</name>
</gene>
<dbReference type="OrthoDB" id="9766614at2"/>
<dbReference type="RefSeq" id="WP_096828724.1">
    <property type="nucleotide sequence ID" value="NZ_NXIB02000120.1"/>
</dbReference>
<comment type="similarity">
    <text evidence="1 7 8">Belongs to the chaperonin (HSP60) family.</text>
</comment>
<dbReference type="Gene3D" id="3.50.7.10">
    <property type="entry name" value="GroEL"/>
    <property type="match status" value="1"/>
</dbReference>
<dbReference type="FunFam" id="3.50.7.10:FF:000001">
    <property type="entry name" value="60 kDa chaperonin"/>
    <property type="match status" value="1"/>
</dbReference>
<feature type="binding site" evidence="7">
    <location>
        <position position="495"/>
    </location>
    <ligand>
        <name>ATP</name>
        <dbReference type="ChEBI" id="CHEBI:30616"/>
    </ligand>
</feature>
<dbReference type="PRINTS" id="PR00298">
    <property type="entry name" value="CHAPERONIN60"/>
</dbReference>
<dbReference type="GO" id="GO:0140662">
    <property type="term" value="F:ATP-dependent protein folding chaperone"/>
    <property type="evidence" value="ECO:0007669"/>
    <property type="project" value="InterPro"/>
</dbReference>
<dbReference type="InterPro" id="IPR001844">
    <property type="entry name" value="Cpn60/GroEL"/>
</dbReference>
<dbReference type="GO" id="GO:0005524">
    <property type="term" value="F:ATP binding"/>
    <property type="evidence" value="ECO:0007669"/>
    <property type="project" value="UniProtKB-UniRule"/>
</dbReference>
<dbReference type="GO" id="GO:0005737">
    <property type="term" value="C:cytoplasm"/>
    <property type="evidence" value="ECO:0007669"/>
    <property type="project" value="UniProtKB-SubCell"/>
</dbReference>
<accession>A0A2G4EX91</accession>
<dbReference type="PROSITE" id="PS00296">
    <property type="entry name" value="CHAPERONINS_CPN60"/>
    <property type="match status" value="1"/>
</dbReference>
<evidence type="ECO:0000313" key="12">
    <source>
        <dbReference type="Proteomes" id="UP000226442"/>
    </source>
</evidence>
<evidence type="ECO:0000313" key="11">
    <source>
        <dbReference type="EMBL" id="PHX54149.1"/>
    </source>
</evidence>
<protein>
    <recommendedName>
        <fullName evidence="7">Chaperonin GroEL</fullName>
        <ecNumber evidence="7">5.6.1.7</ecNumber>
    </recommendedName>
    <alternativeName>
        <fullName evidence="7">60 kDa chaperonin</fullName>
    </alternativeName>
    <alternativeName>
        <fullName evidence="7">Chaperonin-60</fullName>
        <shortName evidence="7">Cpn60</shortName>
    </alternativeName>
</protein>
<sequence length="546" mass="57873">MAKRIIYNENARRALERGMDILAEAVAVTLGPKGRNVVLEKKFGAPQIVNDGVTIAKEIELEDHVENTGVALIRQAASKTNDAAGDGTTTATVLAHAMVKEGLRNVAAGANAIALKRGVDKATTFLVGKIAEHAKQVEDSKSIAQVGSISAGNDDEVGQMIANAMDKVGKEGVISLEEGKSMTTELEITEGMRFDKGYISPYFVTDTERMEAVLDNPFILLTDKKIGMVQDLVPVLEQVARSGSPLLIIAEDIEKEALATLVVNKLRGVLNVTAVKAPGFGDRRKAMLEDIAVLTGGQLITEDAGLKLENTKLDMIGKARRITITKDSTTIVAEGNEVAVKSRCEQIRRQMDETESSYDKEKLQERLAKLAGGVAVIKVGAATETEMKDRKLRLEDAINATKAAVEEGIVPGGGTTLAHLTPQLEEWANSTLTGEELTGALIVARALAAPLKRIAENAGLNGAVIAERVKEKPFNVGFNAATNEFVDMFEAGIVDPAKVTRSALQNAASIAGMVLTTECIVVDKPESKDGAPAGAGGGMGGGDFDY</sequence>
<evidence type="ECO:0000256" key="6">
    <source>
        <dbReference type="ARBA" id="ARBA00023235"/>
    </source>
</evidence>
<name>A0A2G4EX91_9CYAN</name>
<keyword evidence="6 7" id="KW-0413">Isomerase</keyword>
<dbReference type="HAMAP" id="MF_00600">
    <property type="entry name" value="CH60"/>
    <property type="match status" value="1"/>
</dbReference>